<organism evidence="1 2">
    <name type="scientific">Coemansia aciculifera</name>
    <dbReference type="NCBI Taxonomy" id="417176"/>
    <lineage>
        <taxon>Eukaryota</taxon>
        <taxon>Fungi</taxon>
        <taxon>Fungi incertae sedis</taxon>
        <taxon>Zoopagomycota</taxon>
        <taxon>Kickxellomycotina</taxon>
        <taxon>Kickxellomycetes</taxon>
        <taxon>Kickxellales</taxon>
        <taxon>Kickxellaceae</taxon>
        <taxon>Coemansia</taxon>
    </lineage>
</organism>
<evidence type="ECO:0000313" key="1">
    <source>
        <dbReference type="EMBL" id="KAJ2897250.1"/>
    </source>
</evidence>
<evidence type="ECO:0000313" key="2">
    <source>
        <dbReference type="Proteomes" id="UP001139981"/>
    </source>
</evidence>
<sequence length="1328" mass="145492">MGRKNRSENLLNNLPQLQNLIKRDPYSYQEEFVQQLSHFEASLAIFELKPDEEAKEFGELINFLSQVAKCYPKKSTRFPKQLIDLLQKHYPVLNGDLRKSIVQALILLRSRGVVSNLRVMPLFFTLFRCRDKGLRKLLYTHIINDVKLANKGKHRNHKLNKALQGFMYTMITAADAQDKHGEGALAAKKSLDVCVELYRKNVWTDAKAVNVIGQACFSPITKVMMTAVQFFLNPQRRSGDNDESGSEAENDGSTKKKFVNIQMLQHQSNVNKKTKYRTRVMTRVARAHRREQAKKLGQLPASDDEDDDEVSGGKKKKKNASKPVVNFDVLSLIHDPQGFVEKLFARVHSSTTATKRGGSTVDRFEVRLVLLKLISRLIGHHQLQLMAFYPFLQRYLQPHQVDVTQILAVLATGTHAFTPPDVLQPLIRAIADNFVADHCSPEVMCAGLNTIRAIATRQPLSVDPDLLNDLVLYRKHKDKGVMMAARSLLALYREVNPEMLHRRDRGREATIGLLSGMTDKTLLGFGASRAAEGVDGVELLERYEEKTLSAVSVAAAGDNNNEDEWAQWEVASSDGESSSSNDASDIGLDSGDGSDGDDGEEDLNSDDEDEEDDLESDDASEDGKEEVSEDDAPVDLSEATPSESFKPAEKRRIDMTRFLTNEDFDRIDRLKKRQKSTNQKQPTKKPKADDGAAKMSQGTSTNFRKKDVSVDMVSRPEHLEILLLQAERAWAHAMDLRELYSRTEEPRHRYHLIRRLRAACKAGEKLAAASASDMCDGRTLLEAEAYHLQMQSQLHFELGEWESALDCAVLSRVISEQLALTGSSRHYALAHSMIEALDPIVRLAAYRARMAGAQQSLPAELATQWHGTKMLNDKARVEQAIPSYSSIAAALDEFVASVSSDASSDAQALAYDNSLKWRGGMISFASQELAALIEGAQGALQRAVEDTSDDESLDAAAEAFKGVKRAARRCHSEGIAASAKIHSAASEALESAYLAVQLYSTCALHSIAITKYVGQAQAIAAKLGIAIGATDNGSSLIGHNNSWILDNEASSKDHGGVSKRGNLADNLADATRVVVLHDLIRKSLSNLKAAASDALASMAPTTSRVVHGHQIIEEIAAAEAYYGCLRGCYAAALYASPTHARNLDSLALLDLTLSENVPRALTLVTTASKHAMAQPSGLAVDELWRRVVSVTNSDIRNIEQSIKDAIPVVSRLCAASASVNQSVGQRKPNASDWESNPAGRPTMVANELAGAASKSLAERDLPQQVPRLVDLTATKFAAVPVKPLFYDLAAANIDFDLDAISQRSGKSATAATPGSKLGSIIGSLWGSR</sequence>
<accession>A0ACC1M5C6</accession>
<comment type="caution">
    <text evidence="1">The sequence shown here is derived from an EMBL/GenBank/DDBJ whole genome shotgun (WGS) entry which is preliminary data.</text>
</comment>
<protein>
    <submittedName>
        <fullName evidence="1">Severe Depolymerization of Actin</fullName>
    </submittedName>
</protein>
<name>A0ACC1M5C6_9FUNG</name>
<reference evidence="1" key="1">
    <citation type="submission" date="2022-07" db="EMBL/GenBank/DDBJ databases">
        <title>Phylogenomic reconstructions and comparative analyses of Kickxellomycotina fungi.</title>
        <authorList>
            <person name="Reynolds N.K."/>
            <person name="Stajich J.E."/>
            <person name="Barry K."/>
            <person name="Grigoriev I.V."/>
            <person name="Crous P."/>
            <person name="Smith M.E."/>
        </authorList>
    </citation>
    <scope>NUCLEOTIDE SEQUENCE</scope>
    <source>
        <strain evidence="1">CBS 190363</strain>
    </source>
</reference>
<proteinExistence type="predicted"/>
<keyword evidence="2" id="KW-1185">Reference proteome</keyword>
<dbReference type="Proteomes" id="UP001139981">
    <property type="component" value="Unassembled WGS sequence"/>
</dbReference>
<dbReference type="EMBL" id="JANBVB010000132">
    <property type="protein sequence ID" value="KAJ2897250.1"/>
    <property type="molecule type" value="Genomic_DNA"/>
</dbReference>
<gene>
    <name evidence="1" type="primary">SDA1</name>
    <name evidence="1" type="ORF">IWW38_001782</name>
</gene>